<reference evidence="2 3" key="1">
    <citation type="submission" date="2021-06" db="EMBL/GenBank/DDBJ databases">
        <title>Description of novel taxa of the family Lachnospiraceae.</title>
        <authorList>
            <person name="Chaplin A.V."/>
            <person name="Sokolova S.R."/>
            <person name="Pikina A.P."/>
            <person name="Korzhanova M."/>
            <person name="Belova V."/>
            <person name="Korostin D."/>
            <person name="Efimov B.A."/>
        </authorList>
    </citation>
    <scope>NUCLEOTIDE SEQUENCE [LARGE SCALE GENOMIC DNA]</scope>
    <source>
        <strain evidence="2 3">ASD4241</strain>
    </source>
</reference>
<feature type="region of interest" description="Disordered" evidence="1">
    <location>
        <begin position="72"/>
        <end position="97"/>
    </location>
</feature>
<dbReference type="Proteomes" id="UP001314681">
    <property type="component" value="Unassembled WGS sequence"/>
</dbReference>
<keyword evidence="3" id="KW-1185">Reference proteome</keyword>
<dbReference type="EMBL" id="JAHQCX010000001">
    <property type="protein sequence ID" value="MBU9724563.1"/>
    <property type="molecule type" value="Genomic_DNA"/>
</dbReference>
<accession>A0ABS6K1G6</accession>
<organism evidence="2 3">
    <name type="scientific">Diplocloster modestus</name>
    <dbReference type="NCBI Taxonomy" id="2850322"/>
    <lineage>
        <taxon>Bacteria</taxon>
        <taxon>Bacillati</taxon>
        <taxon>Bacillota</taxon>
        <taxon>Clostridia</taxon>
        <taxon>Lachnospirales</taxon>
        <taxon>Lachnospiraceae</taxon>
        <taxon>Diplocloster</taxon>
    </lineage>
</organism>
<dbReference type="RefSeq" id="WP_158351575.1">
    <property type="nucleotide sequence ID" value="NZ_JAHQCX010000001.1"/>
</dbReference>
<sequence>MGRGFVPGVADCCSGEAALADRIRCTYREGEKVPFSVTLSEPFFGEFVTENVIRTFSPSLLVHLIRLDTAASPEQQSATPGTKPLPMASAPLSKLRP</sequence>
<evidence type="ECO:0000313" key="2">
    <source>
        <dbReference type="EMBL" id="MBU9724563.1"/>
    </source>
</evidence>
<gene>
    <name evidence="2" type="ORF">KTH90_00905</name>
</gene>
<evidence type="ECO:0000256" key="1">
    <source>
        <dbReference type="SAM" id="MobiDB-lite"/>
    </source>
</evidence>
<protein>
    <submittedName>
        <fullName evidence="2">Uncharacterized protein</fullName>
    </submittedName>
</protein>
<proteinExistence type="predicted"/>
<name>A0ABS6K1G6_9FIRM</name>
<comment type="caution">
    <text evidence="2">The sequence shown here is derived from an EMBL/GenBank/DDBJ whole genome shotgun (WGS) entry which is preliminary data.</text>
</comment>
<evidence type="ECO:0000313" key="3">
    <source>
        <dbReference type="Proteomes" id="UP001314681"/>
    </source>
</evidence>